<dbReference type="PROSITE" id="PS50097">
    <property type="entry name" value="BTB"/>
    <property type="match status" value="2"/>
</dbReference>
<dbReference type="OrthoDB" id="25620at2759"/>
<keyword evidence="3" id="KW-1185">Reference proteome</keyword>
<dbReference type="GO" id="GO:0031625">
    <property type="term" value="F:ubiquitin protein ligase binding"/>
    <property type="evidence" value="ECO:0000318"/>
    <property type="project" value="GO_Central"/>
</dbReference>
<dbReference type="AlphaFoldDB" id="E9GCE5"/>
<dbReference type="GO" id="GO:0043161">
    <property type="term" value="P:proteasome-mediated ubiquitin-dependent protein catabolic process"/>
    <property type="evidence" value="ECO:0000318"/>
    <property type="project" value="GO_Central"/>
</dbReference>
<reference evidence="2 3" key="1">
    <citation type="journal article" date="2011" name="Science">
        <title>The ecoresponsive genome of Daphnia pulex.</title>
        <authorList>
            <person name="Colbourne J.K."/>
            <person name="Pfrender M.E."/>
            <person name="Gilbert D."/>
            <person name="Thomas W.K."/>
            <person name="Tucker A."/>
            <person name="Oakley T.H."/>
            <person name="Tokishita S."/>
            <person name="Aerts A."/>
            <person name="Arnold G.J."/>
            <person name="Basu M.K."/>
            <person name="Bauer D.J."/>
            <person name="Caceres C.E."/>
            <person name="Carmel L."/>
            <person name="Casola C."/>
            <person name="Choi J.H."/>
            <person name="Detter J.C."/>
            <person name="Dong Q."/>
            <person name="Dusheyko S."/>
            <person name="Eads B.D."/>
            <person name="Frohlich T."/>
            <person name="Geiler-Samerotte K.A."/>
            <person name="Gerlach D."/>
            <person name="Hatcher P."/>
            <person name="Jogdeo S."/>
            <person name="Krijgsveld J."/>
            <person name="Kriventseva E.V."/>
            <person name="Kultz D."/>
            <person name="Laforsch C."/>
            <person name="Lindquist E."/>
            <person name="Lopez J."/>
            <person name="Manak J.R."/>
            <person name="Muller J."/>
            <person name="Pangilinan J."/>
            <person name="Patwardhan R.P."/>
            <person name="Pitluck S."/>
            <person name="Pritham E.J."/>
            <person name="Rechtsteiner A."/>
            <person name="Rho M."/>
            <person name="Rogozin I.B."/>
            <person name="Sakarya O."/>
            <person name="Salamov A."/>
            <person name="Schaack S."/>
            <person name="Shapiro H."/>
            <person name="Shiga Y."/>
            <person name="Skalitzky C."/>
            <person name="Smith Z."/>
            <person name="Souvorov A."/>
            <person name="Sung W."/>
            <person name="Tang Z."/>
            <person name="Tsuchiya D."/>
            <person name="Tu H."/>
            <person name="Vos H."/>
            <person name="Wang M."/>
            <person name="Wolf Y.I."/>
            <person name="Yamagata H."/>
            <person name="Yamada T."/>
            <person name="Ye Y."/>
            <person name="Shaw J.R."/>
            <person name="Andrews J."/>
            <person name="Crease T.J."/>
            <person name="Tang H."/>
            <person name="Lucas S.M."/>
            <person name="Robertson H.M."/>
            <person name="Bork P."/>
            <person name="Koonin E.V."/>
            <person name="Zdobnov E.M."/>
            <person name="Grigoriev I.V."/>
            <person name="Lynch M."/>
            <person name="Boore J.L."/>
        </authorList>
    </citation>
    <scope>NUCLEOTIDE SEQUENCE [LARGE SCALE GENOMIC DNA]</scope>
</reference>
<dbReference type="GO" id="GO:0030162">
    <property type="term" value="P:regulation of proteolysis"/>
    <property type="evidence" value="ECO:0000318"/>
    <property type="project" value="GO_Central"/>
</dbReference>
<evidence type="ECO:0000313" key="2">
    <source>
        <dbReference type="EMBL" id="EFX82535.1"/>
    </source>
</evidence>
<dbReference type="CDD" id="cd18186">
    <property type="entry name" value="BTB_POZ_ZBTB_KLHL-like"/>
    <property type="match status" value="2"/>
</dbReference>
<proteinExistence type="predicted"/>
<dbReference type="InParanoid" id="E9GCE5"/>
<dbReference type="HOGENOM" id="CLU_022210_0_0_1"/>
<feature type="domain" description="BTB" evidence="1">
    <location>
        <begin position="438"/>
        <end position="506"/>
    </location>
</feature>
<dbReference type="Gene3D" id="3.30.710.10">
    <property type="entry name" value="Potassium Channel Kv1.1, Chain A"/>
    <property type="match status" value="2"/>
</dbReference>
<evidence type="ECO:0000313" key="3">
    <source>
        <dbReference type="Proteomes" id="UP000000305"/>
    </source>
</evidence>
<dbReference type="Proteomes" id="UP000000305">
    <property type="component" value="Unassembled WGS sequence"/>
</dbReference>
<name>E9GCE5_DAPPU</name>
<dbReference type="Pfam" id="PF00651">
    <property type="entry name" value="BTB"/>
    <property type="match status" value="2"/>
</dbReference>
<dbReference type="PANTHER" id="PTHR24413">
    <property type="entry name" value="SPECKLE-TYPE POZ PROTEIN"/>
    <property type="match status" value="1"/>
</dbReference>
<dbReference type="KEGG" id="dpx:DAPPUDRAFT_101116"/>
<dbReference type="InterPro" id="IPR000210">
    <property type="entry name" value="BTB/POZ_dom"/>
</dbReference>
<accession>E9GCE5</accession>
<sequence length="553" mass="63299">MASKMFGTPKMIVPYEWILENVGEELATIASKMISFRGERVFRVGLKNYADSPILFLVAIDLRKMGIRVEDVKCGMLGPATMTQMTNENIDEKDGSLQLFTTVLDKKIVGNCTFAFRICIGGSVSGYSYQLSDRLAKDQLWDALKNQNWTDVELIVKDKTFGAHKSILAARSYVFASEFEKLSFLPVKDGPHQIRIDDVEPSTVEKFLHFIYTGEPMGPLADEELLKLANQYGLRSLSRLCRVALKKIEVTQMTKFMASLNADRVEGLHSSKITPEKEREIFYDRTTPTFRCELQFHRYEIENGKSKCLMQYQDEDIFFVHFTGHCNSNNLINNPAIHFSCAKHRKFGLKVEDIYCSHLQKYNQWFKVEDNRLIRNLDKNRELLHFTVQLKLDIIDRDIYNSSFDIKTVSTIGNYYYEMMDDAWPTDLWLAATNQKLTDVEIFAGTVKVMEAHRVILSARTPVLNIVLNKISNTGKSIITFGAEFDVDTVKNFLNFLYTGSLKSTDGVQKLSRLATMYVVETLKNVCQSCQLFNANSTDGMDVEELTDYLLQL</sequence>
<dbReference type="PhylomeDB" id="E9GCE5"/>
<dbReference type="GO" id="GO:0005634">
    <property type="term" value="C:nucleus"/>
    <property type="evidence" value="ECO:0000318"/>
    <property type="project" value="GO_Central"/>
</dbReference>
<dbReference type="GO" id="GO:0005737">
    <property type="term" value="C:cytoplasm"/>
    <property type="evidence" value="ECO:0000318"/>
    <property type="project" value="GO_Central"/>
</dbReference>
<gene>
    <name evidence="2" type="ORF">DAPPUDRAFT_101116</name>
</gene>
<dbReference type="InterPro" id="IPR011333">
    <property type="entry name" value="SKP1/BTB/POZ_sf"/>
</dbReference>
<dbReference type="SMART" id="SM00225">
    <property type="entry name" value="BTB"/>
    <property type="match status" value="2"/>
</dbReference>
<dbReference type="SUPFAM" id="SSF54695">
    <property type="entry name" value="POZ domain"/>
    <property type="match status" value="2"/>
</dbReference>
<dbReference type="EMBL" id="GL732539">
    <property type="protein sequence ID" value="EFX82535.1"/>
    <property type="molecule type" value="Genomic_DNA"/>
</dbReference>
<protein>
    <recommendedName>
        <fullName evidence="1">BTB domain-containing protein</fullName>
    </recommendedName>
</protein>
<dbReference type="eggNOG" id="KOG1987">
    <property type="taxonomic scope" value="Eukaryota"/>
</dbReference>
<feature type="domain" description="BTB" evidence="1">
    <location>
        <begin position="150"/>
        <end position="215"/>
    </location>
</feature>
<evidence type="ECO:0000259" key="1">
    <source>
        <dbReference type="PROSITE" id="PS50097"/>
    </source>
</evidence>
<organism evidence="2 3">
    <name type="scientific">Daphnia pulex</name>
    <name type="common">Water flea</name>
    <dbReference type="NCBI Taxonomy" id="6669"/>
    <lineage>
        <taxon>Eukaryota</taxon>
        <taxon>Metazoa</taxon>
        <taxon>Ecdysozoa</taxon>
        <taxon>Arthropoda</taxon>
        <taxon>Crustacea</taxon>
        <taxon>Branchiopoda</taxon>
        <taxon>Diplostraca</taxon>
        <taxon>Cladocera</taxon>
        <taxon>Anomopoda</taxon>
        <taxon>Daphniidae</taxon>
        <taxon>Daphnia</taxon>
    </lineage>
</organism>